<name>X1JSM8_9ZZZZ</name>
<reference evidence="1" key="1">
    <citation type="journal article" date="2014" name="Front. Microbiol.">
        <title>High frequency of phylogenetically diverse reductive dehalogenase-homologous genes in deep subseafloor sedimentary metagenomes.</title>
        <authorList>
            <person name="Kawai M."/>
            <person name="Futagami T."/>
            <person name="Toyoda A."/>
            <person name="Takaki Y."/>
            <person name="Nishi S."/>
            <person name="Hori S."/>
            <person name="Arai W."/>
            <person name="Tsubouchi T."/>
            <person name="Morono Y."/>
            <person name="Uchiyama I."/>
            <person name="Ito T."/>
            <person name="Fujiyama A."/>
            <person name="Inagaki F."/>
            <person name="Takami H."/>
        </authorList>
    </citation>
    <scope>NUCLEOTIDE SEQUENCE</scope>
    <source>
        <strain evidence="1">Expedition CK06-06</strain>
    </source>
</reference>
<comment type="caution">
    <text evidence="1">The sequence shown here is derived from an EMBL/GenBank/DDBJ whole genome shotgun (WGS) entry which is preliminary data.</text>
</comment>
<feature type="non-terminal residue" evidence="1">
    <location>
        <position position="1"/>
    </location>
</feature>
<accession>X1JSM8</accession>
<organism evidence="1">
    <name type="scientific">marine sediment metagenome</name>
    <dbReference type="NCBI Taxonomy" id="412755"/>
    <lineage>
        <taxon>unclassified sequences</taxon>
        <taxon>metagenomes</taxon>
        <taxon>ecological metagenomes</taxon>
    </lineage>
</organism>
<dbReference type="AlphaFoldDB" id="X1JSM8"/>
<proteinExistence type="predicted"/>
<gene>
    <name evidence="1" type="ORF">S03H2_70887</name>
</gene>
<evidence type="ECO:0000313" key="1">
    <source>
        <dbReference type="EMBL" id="GAH97746.1"/>
    </source>
</evidence>
<dbReference type="EMBL" id="BARU01047251">
    <property type="protein sequence ID" value="GAH97746.1"/>
    <property type="molecule type" value="Genomic_DNA"/>
</dbReference>
<sequence>SISSIYKSSPEIISISKLSHLEHLKLSFLILKTSLHFRHFPNKGDDVIFKDAFSAMVPWLKLSKANSKADWFTPANSPTFIRIRVIVFALYSLAFSMANGEY</sequence>
<protein>
    <submittedName>
        <fullName evidence="1">Uncharacterized protein</fullName>
    </submittedName>
</protein>